<feature type="compositionally biased region" description="Basic and acidic residues" evidence="1">
    <location>
        <begin position="553"/>
        <end position="569"/>
    </location>
</feature>
<evidence type="ECO:0000256" key="2">
    <source>
        <dbReference type="SAM" id="Phobius"/>
    </source>
</evidence>
<dbReference type="EMBL" id="CAUJNA010003359">
    <property type="protein sequence ID" value="CAJ1400103.1"/>
    <property type="molecule type" value="Genomic_DNA"/>
</dbReference>
<feature type="compositionally biased region" description="Polar residues" evidence="1">
    <location>
        <begin position="298"/>
        <end position="307"/>
    </location>
</feature>
<keyword evidence="2" id="KW-1133">Transmembrane helix</keyword>
<feature type="transmembrane region" description="Helical" evidence="2">
    <location>
        <begin position="1685"/>
        <end position="1706"/>
    </location>
</feature>
<feature type="transmembrane region" description="Helical" evidence="2">
    <location>
        <begin position="657"/>
        <end position="687"/>
    </location>
</feature>
<feature type="region of interest" description="Disordered" evidence="1">
    <location>
        <begin position="354"/>
        <end position="390"/>
    </location>
</feature>
<name>A0AA36NFE2_9DINO</name>
<evidence type="ECO:0000313" key="3">
    <source>
        <dbReference type="EMBL" id="CAJ1400103.1"/>
    </source>
</evidence>
<feature type="transmembrane region" description="Helical" evidence="2">
    <location>
        <begin position="856"/>
        <end position="883"/>
    </location>
</feature>
<dbReference type="Proteomes" id="UP001178507">
    <property type="component" value="Unassembled WGS sequence"/>
</dbReference>
<feature type="compositionally biased region" description="Low complexity" evidence="1">
    <location>
        <begin position="370"/>
        <end position="385"/>
    </location>
</feature>
<evidence type="ECO:0000313" key="4">
    <source>
        <dbReference type="Proteomes" id="UP001178507"/>
    </source>
</evidence>
<keyword evidence="2" id="KW-0472">Membrane</keyword>
<feature type="transmembrane region" description="Helical" evidence="2">
    <location>
        <begin position="178"/>
        <end position="196"/>
    </location>
</feature>
<protein>
    <submittedName>
        <fullName evidence="3">Uncharacterized protein</fullName>
    </submittedName>
</protein>
<reference evidence="3" key="1">
    <citation type="submission" date="2023-08" db="EMBL/GenBank/DDBJ databases">
        <authorList>
            <person name="Chen Y."/>
            <person name="Shah S."/>
            <person name="Dougan E. K."/>
            <person name="Thang M."/>
            <person name="Chan C."/>
        </authorList>
    </citation>
    <scope>NUCLEOTIDE SEQUENCE</scope>
</reference>
<feature type="transmembrane region" description="Helical" evidence="2">
    <location>
        <begin position="961"/>
        <end position="984"/>
    </location>
</feature>
<gene>
    <name evidence="3" type="ORF">EVOR1521_LOCUS23522</name>
</gene>
<keyword evidence="4" id="KW-1185">Reference proteome</keyword>
<proteinExistence type="predicted"/>
<feature type="region of interest" description="Disordered" evidence="1">
    <location>
        <begin position="253"/>
        <end position="329"/>
    </location>
</feature>
<feature type="transmembrane region" description="Helical" evidence="2">
    <location>
        <begin position="134"/>
        <end position="157"/>
    </location>
</feature>
<feature type="region of interest" description="Disordered" evidence="1">
    <location>
        <begin position="553"/>
        <end position="626"/>
    </location>
</feature>
<feature type="transmembrane region" description="Helical" evidence="2">
    <location>
        <begin position="14"/>
        <end position="31"/>
    </location>
</feature>
<sequence length="1747" mass="188697">MRCPSRLQALRRGLVVHLTASLLSLVFLLIAGGQEDTVVRCDLLGLCIGLGLFVAFLAYSLGVATYRPADASGAVWAAFRCMLAGCTSTFMFLGLTSCAPLVLLQLLTLLAASCCAYGVEKGLLGGWKDSAGVWRRLFGCAAGGVTLWILAYCVLLLHKERDGRVAWLSAALSREEHLVLFSFGGFVLSAGLWFLARLLPLELGEAKTSGDGMSQCPTKEEPKPEMEVETQELEQIPEATETEEATVEVVAIPSEPEAAPSEDLEKPMPTPAAGAMPFPFPRGPSRPRRGEAWGSPKRSVTNSSLTSVPEADEACEDAGPGREREEPQAPLRLNVTSFLAGLPPAAVQVQEELPLEPEPASATQTLEEVAPSGAELAAPAAAAPAAPHPRRSAGRWQRCLCSRGRGKAALRRALLSLAAHLTAGLALLLAGYILVVALALLSAKLLFGLARMEPRPLEPLTVEAQRPPSVTTSPSNSPLAKVSESYAASWGFFPSPERSEDAQKLGMMPAVPEEDAEPKSEGVDLWQLGVPEPKAQPAGEADAQGVDALRCLARPDGRPAGRRSGRPEGEVPGEPLPAEPPETGKGLERPAGASTGPEGLARSQSRTRESEHFPHCPSPGASPSINALLSEESSTTGGSLGAFGNARRNRRRGFQPLALLGPPVIFVIVLCHAALLFFIFVFDLVFIEKYTTSSLSRRVILAAENATCANSHRLPPRAFFRRPGDCARALARSTAFEAFSLGPADATGLRGCYPQDGPRDQDLSDLSSFCPWMRNPGFDFFVLDTRRPCGILGRGTSLSPDAVAFAHGISDDLAAVFAPCSFCGGLQAMVDLARFLLHADVALEQFLLKLRSLHRLLSASAALGAVSAALLLALFDVYTLLALGREGLLLRRSGLLRFAACATAGQALEQVVILLLHCVLMAGLSFQLELANDLWPQLHCAKRTEPLEGHAWHVPLRWTGSVLVCFAAAISILFAVVLMGGFAYRLPSAWLPARWAVPLIYNLKLARFAGSRQTLAVLETPGRLMLCPWLGLLASLGFWHRSTCRAFQVVRRQEWYLPAIFSADGSVFPADCVGWNAVASATVQSLSVAWLLLPYGALIARACLYLNERIIFAFGDDGGGSADEPDQLLRHVKEDTGLALHALRWAAAVGHLVTILLLASVDFLDLPHQPREALIRNLVLTGAVLSLLRAVLATASNLRSFLQRRALVTACSQLVQDSLCLRVVQSNTWNQLKTHPRSRSEEQADALGIRPPGHFGKKYRQGCPRVSARTLPIGREDDCLPGLSDAERERVVMACRDLLQLEWVKKGQLPAALAAKLRAARTARSFRAEALRRGRGLDNAALLLLLREVAEEDICEQLCSAEAKSVVCEHLRQHCTLQAGKLQLWLQAQAKSQTARWAAALVNSGAIGDLLEDMGEAFVRKKSSEEQAAASREHNGACNAGGPCCREPVPYLDVRVLRTFLAHAVTLRDSEDAEELCTERTWQLKPSDPRTFGPLAMAFAVLAALLFFTADAYFSAHQPALEASFTLQSDRSWHLGGFCVGRAAEGEVASSIEALVEWRGARSLASMGPVYFVAFDGREDKWHLARQNWDQSSCEEKLQYATTHAKLGQTQDASHGYKVRIFQTTEIRDWHFALLSCGEVEEATIELTLEAVHGTLSVFQADTNFDISSCPSMQRSWWQEAVQDVGFWGVLVLAALTGSCSSLLLASCKKKQLKKMPSDSELVIGRPCAHPQGEVAEGQPKAAKVEV</sequence>
<keyword evidence="2" id="KW-0812">Transmembrane</keyword>
<organism evidence="3 4">
    <name type="scientific">Effrenium voratum</name>
    <dbReference type="NCBI Taxonomy" id="2562239"/>
    <lineage>
        <taxon>Eukaryota</taxon>
        <taxon>Sar</taxon>
        <taxon>Alveolata</taxon>
        <taxon>Dinophyceae</taxon>
        <taxon>Suessiales</taxon>
        <taxon>Symbiodiniaceae</taxon>
        <taxon>Effrenium</taxon>
    </lineage>
</organism>
<accession>A0AA36NFE2</accession>
<feature type="transmembrane region" description="Helical" evidence="2">
    <location>
        <begin position="43"/>
        <end position="62"/>
    </location>
</feature>
<evidence type="ECO:0000256" key="1">
    <source>
        <dbReference type="SAM" id="MobiDB-lite"/>
    </source>
</evidence>
<feature type="transmembrane region" description="Helical" evidence="2">
    <location>
        <begin position="101"/>
        <end position="119"/>
    </location>
</feature>
<feature type="transmembrane region" description="Helical" evidence="2">
    <location>
        <begin position="421"/>
        <end position="447"/>
    </location>
</feature>
<comment type="caution">
    <text evidence="3">The sequence shown here is derived from an EMBL/GenBank/DDBJ whole genome shotgun (WGS) entry which is preliminary data.</text>
</comment>